<dbReference type="PANTHER" id="PTHR43788:SF8">
    <property type="entry name" value="DNA-BINDING PROTEIN SMUBP-2"/>
    <property type="match status" value="1"/>
</dbReference>
<dbReference type="InterPro" id="IPR014001">
    <property type="entry name" value="Helicase_ATP-bd"/>
</dbReference>
<evidence type="ECO:0000256" key="2">
    <source>
        <dbReference type="ARBA" id="ARBA00004496"/>
    </source>
</evidence>
<evidence type="ECO:0000256" key="5">
    <source>
        <dbReference type="ARBA" id="ARBA00022490"/>
    </source>
</evidence>
<dbReference type="Proteomes" id="UP000664521">
    <property type="component" value="Unassembled WGS sequence"/>
</dbReference>
<reference evidence="15" key="1">
    <citation type="submission" date="2021-03" db="EMBL/GenBank/DDBJ databases">
        <authorList>
            <person name="Tagirdzhanova G."/>
        </authorList>
    </citation>
    <scope>NUCLEOTIDE SEQUENCE</scope>
</reference>
<feature type="domain" description="AAA+ ATPase" evidence="13">
    <location>
        <begin position="225"/>
        <end position="460"/>
    </location>
</feature>
<evidence type="ECO:0000256" key="9">
    <source>
        <dbReference type="ARBA" id="ARBA00022840"/>
    </source>
</evidence>
<keyword evidence="9" id="KW-0067">ATP-binding</keyword>
<proteinExistence type="inferred from homology"/>
<comment type="caution">
    <text evidence="15">The sequence shown here is derived from an EMBL/GenBank/DDBJ whole genome shotgun (WGS) entry which is preliminary data.</text>
</comment>
<feature type="region of interest" description="Disordered" evidence="12">
    <location>
        <begin position="423"/>
        <end position="443"/>
    </location>
</feature>
<evidence type="ECO:0000256" key="11">
    <source>
        <dbReference type="ARBA" id="ARBA00048432"/>
    </source>
</evidence>
<dbReference type="GO" id="GO:0016787">
    <property type="term" value="F:hydrolase activity"/>
    <property type="evidence" value="ECO:0007669"/>
    <property type="project" value="UniProtKB-KW"/>
</dbReference>
<dbReference type="CDD" id="cd18808">
    <property type="entry name" value="SF1_C_Upf1"/>
    <property type="match status" value="1"/>
</dbReference>
<dbReference type="GO" id="GO:0043139">
    <property type="term" value="F:5'-3' DNA helicase activity"/>
    <property type="evidence" value="ECO:0007669"/>
    <property type="project" value="TreeGrafter"/>
</dbReference>
<gene>
    <name evidence="15" type="ORF">HETSPECPRED_000197</name>
</gene>
<dbReference type="InterPro" id="IPR050534">
    <property type="entry name" value="Coronavir_polyprotein_1ab"/>
</dbReference>
<dbReference type="InterPro" id="IPR003593">
    <property type="entry name" value="AAA+_ATPase"/>
</dbReference>
<evidence type="ECO:0000259" key="13">
    <source>
        <dbReference type="SMART" id="SM00382"/>
    </source>
</evidence>
<dbReference type="GO" id="GO:0005524">
    <property type="term" value="F:ATP binding"/>
    <property type="evidence" value="ECO:0007669"/>
    <property type="project" value="UniProtKB-KW"/>
</dbReference>
<dbReference type="InterPro" id="IPR041679">
    <property type="entry name" value="DNA2/NAM7-like_C"/>
</dbReference>
<feature type="domain" description="Helicase ATP-binding" evidence="14">
    <location>
        <begin position="207"/>
        <end position="447"/>
    </location>
</feature>
<keyword evidence="5" id="KW-0963">Cytoplasm</keyword>
<dbReference type="InterPro" id="IPR027417">
    <property type="entry name" value="P-loop_NTPase"/>
</dbReference>
<keyword evidence="8" id="KW-0347">Helicase</keyword>
<dbReference type="AlphaFoldDB" id="A0A8H3I4S5"/>
<evidence type="ECO:0000256" key="8">
    <source>
        <dbReference type="ARBA" id="ARBA00022806"/>
    </source>
</evidence>
<dbReference type="SMART" id="SM00382">
    <property type="entry name" value="AAA"/>
    <property type="match status" value="1"/>
</dbReference>
<comment type="catalytic activity">
    <reaction evidence="11">
        <text>ATP + H2O = ADP + phosphate + H(+)</text>
        <dbReference type="Rhea" id="RHEA:13065"/>
        <dbReference type="ChEBI" id="CHEBI:15377"/>
        <dbReference type="ChEBI" id="CHEBI:15378"/>
        <dbReference type="ChEBI" id="CHEBI:30616"/>
        <dbReference type="ChEBI" id="CHEBI:43474"/>
        <dbReference type="ChEBI" id="CHEBI:456216"/>
        <dbReference type="EC" id="3.6.4.12"/>
    </reaction>
    <physiologicalReaction direction="left-to-right" evidence="11">
        <dbReference type="Rhea" id="RHEA:13066"/>
    </physiologicalReaction>
</comment>
<dbReference type="SMART" id="SM00487">
    <property type="entry name" value="DEXDc"/>
    <property type="match status" value="1"/>
</dbReference>
<evidence type="ECO:0000313" key="15">
    <source>
        <dbReference type="EMBL" id="CAF9903290.1"/>
    </source>
</evidence>
<sequence length="645" mass="70807">MPPHALDIPAFASTQLSLLSDELAAETASTSALLSSTSPTALSRAGLAILNLVLVSQRTGLGGKTVLELEQDHAVGNAGEIGDHGIRVGDIVKVGEQPKGSERKKDKAAMEGRGVEGVVVRIGHKAVQVALGKEEEDSEGLRGRLWIVKIANDVTYRRMNQTMESLRKLGEGQYTTLIRVLFGLDSPSPVSLDPVEMADPVGQLEFCDPTLNDSQKDAIRFALVSKEVALIHGPPGTGKTYTLIELILQLVKRKLRILVCGPSNISVDNIVERLAPHKLPIIRLGHPARLLPSVLNHSLDVLTRTSDAAEIVKDVRKELDAKQASIKKTRNGRERRAIYGDMKELRKEYREREKQCVTNLVGGSKVVLATLHGAGGFQLRNERFDVVIIDEASQALEAQCWVPLLSAKKVILAGDHLQLPPTIKSMNTKAQPGKAKADSSPANKEIRETTLEVTLFDRLLRLHGASIKRMLTTQYRMHEKIMKFPSDEMYDSKLIAADAVKGRLLKDLPYEVQDNDDTREALVFYDTQGGSFPEKVEDERSEKNTKGAIMSDSKSNEMEAALVKLHVMNLIEAGVLAEDIAVVTPYNAQVALLAQNLKEQYPAIELGSVDGFQGREKEAIIVSLVRSNPEHEIGFLAEKRRLNGK</sequence>
<keyword evidence="16" id="KW-1185">Reference proteome</keyword>
<keyword evidence="6" id="KW-0547">Nucleotide-binding</keyword>
<keyword evidence="10" id="KW-0539">Nucleus</keyword>
<dbReference type="InterPro" id="IPR041677">
    <property type="entry name" value="DNA2/NAM7_AAA_11"/>
</dbReference>
<evidence type="ECO:0000256" key="6">
    <source>
        <dbReference type="ARBA" id="ARBA00022741"/>
    </source>
</evidence>
<organism evidence="15 16">
    <name type="scientific">Heterodermia speciosa</name>
    <dbReference type="NCBI Taxonomy" id="116794"/>
    <lineage>
        <taxon>Eukaryota</taxon>
        <taxon>Fungi</taxon>
        <taxon>Dikarya</taxon>
        <taxon>Ascomycota</taxon>
        <taxon>Pezizomycotina</taxon>
        <taxon>Lecanoromycetes</taxon>
        <taxon>OSLEUM clade</taxon>
        <taxon>Lecanoromycetidae</taxon>
        <taxon>Caliciales</taxon>
        <taxon>Physciaceae</taxon>
        <taxon>Heterodermia</taxon>
    </lineage>
</organism>
<dbReference type="EC" id="3.6.4.12" evidence="4"/>
<dbReference type="InterPro" id="IPR048761">
    <property type="entry name" value="SMUBP-2_HCS1_1B"/>
</dbReference>
<dbReference type="GO" id="GO:0005634">
    <property type="term" value="C:nucleus"/>
    <property type="evidence" value="ECO:0007669"/>
    <property type="project" value="UniProtKB-SubCell"/>
</dbReference>
<evidence type="ECO:0000256" key="7">
    <source>
        <dbReference type="ARBA" id="ARBA00022801"/>
    </source>
</evidence>
<dbReference type="Pfam" id="PF13087">
    <property type="entry name" value="AAA_12"/>
    <property type="match status" value="1"/>
</dbReference>
<evidence type="ECO:0000313" key="16">
    <source>
        <dbReference type="Proteomes" id="UP000664521"/>
    </source>
</evidence>
<dbReference type="GO" id="GO:0005737">
    <property type="term" value="C:cytoplasm"/>
    <property type="evidence" value="ECO:0007669"/>
    <property type="project" value="UniProtKB-SubCell"/>
</dbReference>
<dbReference type="SUPFAM" id="SSF52540">
    <property type="entry name" value="P-loop containing nucleoside triphosphate hydrolases"/>
    <property type="match status" value="1"/>
</dbReference>
<dbReference type="Pfam" id="PF21138">
    <property type="entry name" value="SMUBP-2_HCS1_1B"/>
    <property type="match status" value="1"/>
</dbReference>
<evidence type="ECO:0000259" key="14">
    <source>
        <dbReference type="SMART" id="SM00487"/>
    </source>
</evidence>
<dbReference type="PANTHER" id="PTHR43788">
    <property type="entry name" value="DNA2/NAM7 HELICASE FAMILY MEMBER"/>
    <property type="match status" value="1"/>
</dbReference>
<keyword evidence="7" id="KW-0378">Hydrolase</keyword>
<evidence type="ECO:0000256" key="3">
    <source>
        <dbReference type="ARBA" id="ARBA00007913"/>
    </source>
</evidence>
<dbReference type="OrthoDB" id="6513042at2759"/>
<accession>A0A8H3I4S5</accession>
<dbReference type="Pfam" id="PF13086">
    <property type="entry name" value="AAA_11"/>
    <property type="match status" value="1"/>
</dbReference>
<comment type="similarity">
    <text evidence="3">Belongs to the DNA2/NAM7 helicase family.</text>
</comment>
<name>A0A8H3I4S5_9LECA</name>
<protein>
    <recommendedName>
        <fullName evidence="4">DNA helicase</fullName>
        <ecNumber evidence="4">3.6.4.12</ecNumber>
    </recommendedName>
</protein>
<evidence type="ECO:0000256" key="10">
    <source>
        <dbReference type="ARBA" id="ARBA00023242"/>
    </source>
</evidence>
<dbReference type="CDD" id="cd18044">
    <property type="entry name" value="DEXXQc_SMUBP2"/>
    <property type="match status" value="1"/>
</dbReference>
<comment type="subcellular location">
    <subcellularLocation>
        <location evidence="2">Cytoplasm</location>
    </subcellularLocation>
    <subcellularLocation>
        <location evidence="1">Nucleus</location>
    </subcellularLocation>
</comment>
<dbReference type="EMBL" id="CAJPDS010000001">
    <property type="protein sequence ID" value="CAF9903290.1"/>
    <property type="molecule type" value="Genomic_DNA"/>
</dbReference>
<dbReference type="Gene3D" id="3.40.50.300">
    <property type="entry name" value="P-loop containing nucleotide triphosphate hydrolases"/>
    <property type="match status" value="2"/>
</dbReference>
<evidence type="ECO:0000256" key="12">
    <source>
        <dbReference type="SAM" id="MobiDB-lite"/>
    </source>
</evidence>
<dbReference type="InterPro" id="IPR047187">
    <property type="entry name" value="SF1_C_Upf1"/>
</dbReference>
<evidence type="ECO:0000256" key="1">
    <source>
        <dbReference type="ARBA" id="ARBA00004123"/>
    </source>
</evidence>
<dbReference type="GO" id="GO:0003723">
    <property type="term" value="F:RNA binding"/>
    <property type="evidence" value="ECO:0007669"/>
    <property type="project" value="InterPro"/>
</dbReference>
<evidence type="ECO:0000256" key="4">
    <source>
        <dbReference type="ARBA" id="ARBA00012551"/>
    </source>
</evidence>
<dbReference type="Gene3D" id="2.40.30.270">
    <property type="match status" value="1"/>
</dbReference>